<dbReference type="InterPro" id="IPR028992">
    <property type="entry name" value="Hedgehog/Intein_dom"/>
</dbReference>
<dbReference type="EMBL" id="JAMXQU010000017">
    <property type="protein sequence ID" value="MCO6161174.1"/>
    <property type="molecule type" value="Genomic_DNA"/>
</dbReference>
<reference evidence="2 3" key="1">
    <citation type="submission" date="2022-06" db="EMBL/GenBank/DDBJ databases">
        <title>Whole-genome of Asaia lannensis strain LMG 27011T.</title>
        <authorList>
            <person name="Sombolestani A."/>
        </authorList>
    </citation>
    <scope>NUCLEOTIDE SEQUENCE [LARGE SCALE GENOMIC DNA]</scope>
    <source>
        <strain evidence="2 3">NBRC 102526</strain>
    </source>
</reference>
<evidence type="ECO:0000313" key="2">
    <source>
        <dbReference type="EMBL" id="MCO6161174.1"/>
    </source>
</evidence>
<dbReference type="Gene3D" id="2.170.16.10">
    <property type="entry name" value="Hedgehog/Intein (Hint) domain"/>
    <property type="match status" value="1"/>
</dbReference>
<name>A0ABT1CMC6_9PROT</name>
<accession>A0ABT1CMC6</accession>
<organism evidence="2 3">
    <name type="scientific">Asaia lannensis NBRC 102526</name>
    <dbReference type="NCBI Taxonomy" id="1307926"/>
    <lineage>
        <taxon>Bacteria</taxon>
        <taxon>Pseudomonadati</taxon>
        <taxon>Pseudomonadota</taxon>
        <taxon>Alphaproteobacteria</taxon>
        <taxon>Acetobacterales</taxon>
        <taxon>Acetobacteraceae</taxon>
        <taxon>Asaia</taxon>
    </lineage>
</organism>
<dbReference type="InterPro" id="IPR036844">
    <property type="entry name" value="Hint_dom_sf"/>
</dbReference>
<keyword evidence="3" id="KW-1185">Reference proteome</keyword>
<protein>
    <submittedName>
        <fullName evidence="2">Hint domain-containing protein</fullName>
    </submittedName>
</protein>
<dbReference type="RefSeq" id="WP_252850128.1">
    <property type="nucleotide sequence ID" value="NZ_BAPW01000039.1"/>
</dbReference>
<sequence>MSTRPSVTLNLQNLFNIAGNVVNNGTINVNNAALFNYNQTGRIKGTGTINLTNVTIASNYSNAQYYYANNTFTSISNQTINMTNSHVVFGSSSSSSGVTSAIKNVTINCNGGGNYIGICPAMLPSNVSGLKIRGFGNGDILDLCSSGSADSCSYDPATGYLTINTSYGGNTVTLTIDIGLGYNPAGFSTYNLFSGSSESGISYAGAPPCYLAGTLIDTARGPVAVEDITLSDRVMAFENGQEVRRRVIWVGKSQVEARCPSVIVRQNALGDNMPYRDLHVTEEHCMFFNGCFVPVRMLVNGHSIVLDKPSDSYDVYHIELDTHSVIRANGVLSESFLDTGHIAFEGRDSRDLTWEHDSAAPLCTAREFVEPLFRDIAARVPGLVVPKDEPAADATADIALLVNGKTQVAPTRRNGRTFVFSINEPIRSLSILTEAATPSDVIGPFVDDRRVLGALIGAVNLFTPQGMVAYKTHLSEPALTGWHGMESPRYRWTGAQAEIPNIRSDFEANIVSLEIYA</sequence>
<gene>
    <name evidence="2" type="ORF">NF685_14135</name>
</gene>
<comment type="caution">
    <text evidence="2">The sequence shown here is derived from an EMBL/GenBank/DDBJ whole genome shotgun (WGS) entry which is preliminary data.</text>
</comment>
<dbReference type="Proteomes" id="UP001523401">
    <property type="component" value="Unassembled WGS sequence"/>
</dbReference>
<dbReference type="Pfam" id="PF13403">
    <property type="entry name" value="Hint_2"/>
    <property type="match status" value="1"/>
</dbReference>
<evidence type="ECO:0000313" key="3">
    <source>
        <dbReference type="Proteomes" id="UP001523401"/>
    </source>
</evidence>
<proteinExistence type="predicted"/>
<dbReference type="SUPFAM" id="SSF51294">
    <property type="entry name" value="Hedgehog/intein (Hint) domain"/>
    <property type="match status" value="1"/>
</dbReference>
<feature type="domain" description="Hedgehog/Intein (Hint)" evidence="1">
    <location>
        <begin position="208"/>
        <end position="339"/>
    </location>
</feature>
<evidence type="ECO:0000259" key="1">
    <source>
        <dbReference type="Pfam" id="PF13403"/>
    </source>
</evidence>